<dbReference type="InterPro" id="IPR020892">
    <property type="entry name" value="Cyclophilin-type_PPIase_CS"/>
</dbReference>
<dbReference type="Gene3D" id="2.40.100.10">
    <property type="entry name" value="Cyclophilin-like"/>
    <property type="match status" value="1"/>
</dbReference>
<feature type="domain" description="U-box" evidence="19">
    <location>
        <begin position="40"/>
        <end position="113"/>
    </location>
</feature>
<comment type="function">
    <text evidence="3">May catalyze the cis-trans isomerization of proline imidic peptide bonds in oligopeptides thereby assisting the folding of proteins. May also function as a chaperone, playing a role in intracellular transport of proteins. May also have a protein ubiquitin ligase activity acting as an E3 ubiquitin protein ligase or as a ubiquitin-ubiquitin ligase promoting elongation of ubiquitin chains on proteins.</text>
</comment>
<dbReference type="GO" id="GO:0000209">
    <property type="term" value="P:protein polyubiquitination"/>
    <property type="evidence" value="ECO:0007669"/>
    <property type="project" value="TreeGrafter"/>
</dbReference>
<keyword evidence="13" id="KW-0539">Nucleus</keyword>
<dbReference type="InterPro" id="IPR029000">
    <property type="entry name" value="Cyclophilin-like_dom_sf"/>
</dbReference>
<feature type="region of interest" description="Disordered" evidence="17">
    <location>
        <begin position="472"/>
        <end position="501"/>
    </location>
</feature>
<keyword evidence="10" id="KW-0833">Ubl conjugation pathway</keyword>
<dbReference type="SUPFAM" id="SSF50891">
    <property type="entry name" value="Cyclophilin-like"/>
    <property type="match status" value="1"/>
</dbReference>
<evidence type="ECO:0000256" key="4">
    <source>
        <dbReference type="ARBA" id="ARBA00004123"/>
    </source>
</evidence>
<dbReference type="SUPFAM" id="SSF57850">
    <property type="entry name" value="RING/U-box"/>
    <property type="match status" value="1"/>
</dbReference>
<evidence type="ECO:0000313" key="20">
    <source>
        <dbReference type="EMBL" id="KAF2087345.1"/>
    </source>
</evidence>
<evidence type="ECO:0000256" key="1">
    <source>
        <dbReference type="ARBA" id="ARBA00000900"/>
    </source>
</evidence>
<dbReference type="CDD" id="cd01923">
    <property type="entry name" value="cyclophilin_RING"/>
    <property type="match status" value="1"/>
</dbReference>
<sequence length="566" mass="61960">MGKGTDKLYITHSEWSSEDAFSASHGAGVNAGKAVGANFRRLPFNYCAISLQPFEHPVCTTAGTIFDLTNILPWLKKHGTNPIDGTPLKSADLIKLNFAKNDDGEYVDPVTYKVFTSNTHLVALRNTGNVFTWDTLERLNIKAKNWHDLVTDEEFSRKDIITLQDPQNIESRDLSSFKHVKEGANTLTEEQAAERSSGVNADALGSTAKILKAKEAVAKARADREKAIKAKANGGTAGALTQARKDASSTNMHTSKPVPYNAAQYTTGKAAASFTSTGLTPNTSGERALLTDEEYMLKPRRVKAPGYARIQTSLGDVNIELLPEFAPKAVWNFVQLAKKGYYRSTTFHRNIRNFMIQGGDPTGTGRGGQSTWGTNFADEFDGPNKHDARGIVSMANKGKNTNSSQFFITYRQAPHLDRKHTIFARVVGGLDVLARLEAAPVEDSTSNRPSPPIALEDVVVFVDPFEEFLKQKAESDQKQARDEAVRKAGGTDDDRTTWTGKRVRADGKVERSDGASGAAGVGRYLKQALEEKGDEDEIVGEWDEPVPEEPLRKKVKSGGFGNFEGW</sequence>
<dbReference type="PRINTS" id="PR00153">
    <property type="entry name" value="CSAPPISMRASE"/>
</dbReference>
<evidence type="ECO:0000259" key="19">
    <source>
        <dbReference type="PROSITE" id="PS51698"/>
    </source>
</evidence>
<keyword evidence="12 20" id="KW-0413">Isomerase</keyword>
<protein>
    <recommendedName>
        <fullName evidence="8">Peptidyl-prolyl cis-trans isomerase-like 2</fullName>
        <ecNumber evidence="6">2.3.2.27</ecNumber>
        <ecNumber evidence="7">5.2.1.8</ecNumber>
    </recommendedName>
    <alternativeName>
        <fullName evidence="14">Cyclophilin-60</fullName>
    </alternativeName>
    <alternativeName>
        <fullName evidence="15">Cyclophilin-like protein Cyp-60</fullName>
    </alternativeName>
    <alternativeName>
        <fullName evidence="16">RING-type E3 ubiquitin transferase isomerase-like 2</fullName>
    </alternativeName>
</protein>
<dbReference type="GO" id="GO:0003755">
    <property type="term" value="F:peptidyl-prolyl cis-trans isomerase activity"/>
    <property type="evidence" value="ECO:0007669"/>
    <property type="project" value="UniProtKB-KW"/>
</dbReference>
<evidence type="ECO:0000256" key="2">
    <source>
        <dbReference type="ARBA" id="ARBA00000971"/>
    </source>
</evidence>
<feature type="domain" description="PPIase cyclophilin-type" evidence="18">
    <location>
        <begin position="311"/>
        <end position="460"/>
    </location>
</feature>
<evidence type="ECO:0000313" key="21">
    <source>
        <dbReference type="Proteomes" id="UP000799776"/>
    </source>
</evidence>
<gene>
    <name evidence="20" type="ORF">K490DRAFT_41966</name>
</gene>
<organism evidence="20 21">
    <name type="scientific">Saccharata proteae CBS 121410</name>
    <dbReference type="NCBI Taxonomy" id="1314787"/>
    <lineage>
        <taxon>Eukaryota</taxon>
        <taxon>Fungi</taxon>
        <taxon>Dikarya</taxon>
        <taxon>Ascomycota</taxon>
        <taxon>Pezizomycotina</taxon>
        <taxon>Dothideomycetes</taxon>
        <taxon>Dothideomycetes incertae sedis</taxon>
        <taxon>Botryosphaeriales</taxon>
        <taxon>Saccharataceae</taxon>
        <taxon>Saccharata</taxon>
    </lineage>
</organism>
<dbReference type="PROSITE" id="PS50072">
    <property type="entry name" value="CSA_PPIASE_2"/>
    <property type="match status" value="1"/>
</dbReference>
<dbReference type="PROSITE" id="PS51698">
    <property type="entry name" value="U_BOX"/>
    <property type="match status" value="1"/>
</dbReference>
<dbReference type="SMART" id="SM00504">
    <property type="entry name" value="Ubox"/>
    <property type="match status" value="1"/>
</dbReference>
<keyword evidence="9" id="KW-0808">Transferase</keyword>
<dbReference type="InterPro" id="IPR044666">
    <property type="entry name" value="Cyclophilin_A-like"/>
</dbReference>
<dbReference type="InterPro" id="IPR003613">
    <property type="entry name" value="Ubox_domain"/>
</dbReference>
<feature type="region of interest" description="Disordered" evidence="17">
    <location>
        <begin position="239"/>
        <end position="259"/>
    </location>
</feature>
<comment type="catalytic activity">
    <reaction evidence="1">
        <text>S-ubiquitinyl-[E2 ubiquitin-conjugating enzyme]-L-cysteine + [acceptor protein]-L-lysine = [E2 ubiquitin-conjugating enzyme]-L-cysteine + N(6)-ubiquitinyl-[acceptor protein]-L-lysine.</text>
        <dbReference type="EC" id="2.3.2.27"/>
    </reaction>
</comment>
<dbReference type="PANTHER" id="PTHR45625">
    <property type="entry name" value="PEPTIDYL-PROLYL CIS-TRANS ISOMERASE-RELATED"/>
    <property type="match status" value="1"/>
</dbReference>
<evidence type="ECO:0000256" key="17">
    <source>
        <dbReference type="SAM" id="MobiDB-lite"/>
    </source>
</evidence>
<comment type="similarity">
    <text evidence="5">Belongs to the cyclophilin-type PPIase family. PPIL2 subfamily.</text>
</comment>
<feature type="region of interest" description="Disordered" evidence="17">
    <location>
        <begin position="532"/>
        <end position="566"/>
    </location>
</feature>
<accession>A0A9P4LVC1</accession>
<proteinExistence type="inferred from homology"/>
<evidence type="ECO:0000256" key="12">
    <source>
        <dbReference type="ARBA" id="ARBA00023235"/>
    </source>
</evidence>
<evidence type="ECO:0000256" key="10">
    <source>
        <dbReference type="ARBA" id="ARBA00022786"/>
    </source>
</evidence>
<feature type="compositionally biased region" description="Acidic residues" evidence="17">
    <location>
        <begin position="532"/>
        <end position="547"/>
    </location>
</feature>
<dbReference type="GO" id="GO:0061630">
    <property type="term" value="F:ubiquitin protein ligase activity"/>
    <property type="evidence" value="ECO:0007669"/>
    <property type="project" value="UniProtKB-EC"/>
</dbReference>
<dbReference type="FunFam" id="3.30.40.10:FF:000079">
    <property type="entry name" value="Peptidyl-prolyl cis-trans isomerase 2"/>
    <property type="match status" value="1"/>
</dbReference>
<dbReference type="EC" id="5.2.1.8" evidence="7"/>
<comment type="caution">
    <text evidence="20">The sequence shown here is derived from an EMBL/GenBank/DDBJ whole genome shotgun (WGS) entry which is preliminary data.</text>
</comment>
<evidence type="ECO:0000259" key="18">
    <source>
        <dbReference type="PROSITE" id="PS50072"/>
    </source>
</evidence>
<dbReference type="Proteomes" id="UP000799776">
    <property type="component" value="Unassembled WGS sequence"/>
</dbReference>
<evidence type="ECO:0000256" key="6">
    <source>
        <dbReference type="ARBA" id="ARBA00012483"/>
    </source>
</evidence>
<evidence type="ECO:0000256" key="5">
    <source>
        <dbReference type="ARBA" id="ARBA00007930"/>
    </source>
</evidence>
<evidence type="ECO:0000256" key="9">
    <source>
        <dbReference type="ARBA" id="ARBA00022679"/>
    </source>
</evidence>
<reference evidence="20" key="1">
    <citation type="journal article" date="2020" name="Stud. Mycol.">
        <title>101 Dothideomycetes genomes: a test case for predicting lifestyles and emergence of pathogens.</title>
        <authorList>
            <person name="Haridas S."/>
            <person name="Albert R."/>
            <person name="Binder M."/>
            <person name="Bloem J."/>
            <person name="Labutti K."/>
            <person name="Salamov A."/>
            <person name="Andreopoulos B."/>
            <person name="Baker S."/>
            <person name="Barry K."/>
            <person name="Bills G."/>
            <person name="Bluhm B."/>
            <person name="Cannon C."/>
            <person name="Castanera R."/>
            <person name="Culley D."/>
            <person name="Daum C."/>
            <person name="Ezra D."/>
            <person name="Gonzalez J."/>
            <person name="Henrissat B."/>
            <person name="Kuo A."/>
            <person name="Liang C."/>
            <person name="Lipzen A."/>
            <person name="Lutzoni F."/>
            <person name="Magnuson J."/>
            <person name="Mondo S."/>
            <person name="Nolan M."/>
            <person name="Ohm R."/>
            <person name="Pangilinan J."/>
            <person name="Park H.-J."/>
            <person name="Ramirez L."/>
            <person name="Alfaro M."/>
            <person name="Sun H."/>
            <person name="Tritt A."/>
            <person name="Yoshinaga Y."/>
            <person name="Zwiers L.-H."/>
            <person name="Turgeon B."/>
            <person name="Goodwin S."/>
            <person name="Spatafora J."/>
            <person name="Crous P."/>
            <person name="Grigoriev I."/>
        </authorList>
    </citation>
    <scope>NUCLEOTIDE SEQUENCE</scope>
    <source>
        <strain evidence="20">CBS 121410</strain>
    </source>
</reference>
<dbReference type="FunFam" id="2.40.100.10:FF:000014">
    <property type="entry name" value="Peptidyl-prolyl cis-trans isomerase cyp65"/>
    <property type="match status" value="1"/>
</dbReference>
<dbReference type="EC" id="2.3.2.27" evidence="6"/>
<evidence type="ECO:0000256" key="13">
    <source>
        <dbReference type="ARBA" id="ARBA00023242"/>
    </source>
</evidence>
<comment type="catalytic activity">
    <reaction evidence="2">
        <text>[protein]-peptidylproline (omega=180) = [protein]-peptidylproline (omega=0)</text>
        <dbReference type="Rhea" id="RHEA:16237"/>
        <dbReference type="Rhea" id="RHEA-COMP:10747"/>
        <dbReference type="Rhea" id="RHEA-COMP:10748"/>
        <dbReference type="ChEBI" id="CHEBI:83833"/>
        <dbReference type="ChEBI" id="CHEBI:83834"/>
        <dbReference type="EC" id="5.2.1.8"/>
    </reaction>
</comment>
<dbReference type="CDD" id="cd16663">
    <property type="entry name" value="RING-Ubox_PPIL2"/>
    <property type="match status" value="1"/>
</dbReference>
<comment type="subcellular location">
    <subcellularLocation>
        <location evidence="4">Nucleus</location>
    </subcellularLocation>
</comment>
<dbReference type="EMBL" id="ML978720">
    <property type="protein sequence ID" value="KAF2087345.1"/>
    <property type="molecule type" value="Genomic_DNA"/>
</dbReference>
<dbReference type="InterPro" id="IPR002130">
    <property type="entry name" value="Cyclophilin-type_PPIase_dom"/>
</dbReference>
<dbReference type="GO" id="GO:0006457">
    <property type="term" value="P:protein folding"/>
    <property type="evidence" value="ECO:0007669"/>
    <property type="project" value="InterPro"/>
</dbReference>
<evidence type="ECO:0000256" key="3">
    <source>
        <dbReference type="ARBA" id="ARBA00003697"/>
    </source>
</evidence>
<name>A0A9P4LVC1_9PEZI</name>
<evidence type="ECO:0000256" key="15">
    <source>
        <dbReference type="ARBA" id="ARBA00030942"/>
    </source>
</evidence>
<evidence type="ECO:0000256" key="8">
    <source>
        <dbReference type="ARBA" id="ARBA00020592"/>
    </source>
</evidence>
<dbReference type="InterPro" id="IPR013083">
    <property type="entry name" value="Znf_RING/FYVE/PHD"/>
</dbReference>
<dbReference type="PROSITE" id="PS00170">
    <property type="entry name" value="CSA_PPIASE_1"/>
    <property type="match status" value="1"/>
</dbReference>
<evidence type="ECO:0000256" key="11">
    <source>
        <dbReference type="ARBA" id="ARBA00023110"/>
    </source>
</evidence>
<keyword evidence="11" id="KW-0697">Rotamase</keyword>
<dbReference type="OrthoDB" id="407558at2759"/>
<dbReference type="PANTHER" id="PTHR45625:SF1">
    <property type="entry name" value="RING-TYPE E3 UBIQUITIN-PROTEIN LIGASE PPIL2"/>
    <property type="match status" value="1"/>
</dbReference>
<dbReference type="Gene3D" id="3.30.40.10">
    <property type="entry name" value="Zinc/RING finger domain, C3HC4 (zinc finger)"/>
    <property type="match status" value="1"/>
</dbReference>
<dbReference type="Pfam" id="PF00160">
    <property type="entry name" value="Pro_isomerase"/>
    <property type="match status" value="1"/>
</dbReference>
<keyword evidence="21" id="KW-1185">Reference proteome</keyword>
<dbReference type="AlphaFoldDB" id="A0A9P4LVC1"/>
<dbReference type="GO" id="GO:0071013">
    <property type="term" value="C:catalytic step 2 spliceosome"/>
    <property type="evidence" value="ECO:0007669"/>
    <property type="project" value="TreeGrafter"/>
</dbReference>
<evidence type="ECO:0000256" key="14">
    <source>
        <dbReference type="ARBA" id="ARBA00030661"/>
    </source>
</evidence>
<evidence type="ECO:0000256" key="16">
    <source>
        <dbReference type="ARBA" id="ARBA00033051"/>
    </source>
</evidence>
<dbReference type="InterPro" id="IPR026951">
    <property type="entry name" value="PPIL2_U-box_dom"/>
</dbReference>
<evidence type="ECO:0000256" key="7">
    <source>
        <dbReference type="ARBA" id="ARBA00013194"/>
    </source>
</evidence>
<feature type="compositionally biased region" description="Basic and acidic residues" evidence="17">
    <location>
        <begin position="472"/>
        <end position="496"/>
    </location>
</feature>